<dbReference type="InterPro" id="IPR029063">
    <property type="entry name" value="SAM-dependent_MTases_sf"/>
</dbReference>
<dbReference type="InterPro" id="IPR040758">
    <property type="entry name" value="PrmC_N"/>
</dbReference>
<reference evidence="8 9" key="1">
    <citation type="submission" date="2017-09" db="EMBL/GenBank/DDBJ databases">
        <title>Bacterial strain isolated from the female urinary microbiota.</title>
        <authorList>
            <person name="Thomas-White K."/>
            <person name="Kumar N."/>
            <person name="Forster S."/>
            <person name="Putonti C."/>
            <person name="Lawley T."/>
            <person name="Wolfe A.J."/>
        </authorList>
    </citation>
    <scope>NUCLEOTIDE SEQUENCE [LARGE SCALE GENOMIC DNA]</scope>
    <source>
        <strain evidence="8 9">UMB0818</strain>
    </source>
</reference>
<dbReference type="InterPro" id="IPR050320">
    <property type="entry name" value="N5-glutamine_MTase"/>
</dbReference>
<feature type="domain" description="Methyltransferase small" evidence="6">
    <location>
        <begin position="102"/>
        <end position="191"/>
    </location>
</feature>
<dbReference type="RefSeq" id="WP_102188053.1">
    <property type="nucleotide sequence ID" value="NZ_PNGI01000006.1"/>
</dbReference>
<dbReference type="STRING" id="1122992.GCA_000455445_01297"/>
<dbReference type="AlphaFoldDB" id="A0A2N6Q6V7"/>
<organism evidence="8 9">
    <name type="scientific">Hoylesella timonensis</name>
    <dbReference type="NCBI Taxonomy" id="386414"/>
    <lineage>
        <taxon>Bacteria</taxon>
        <taxon>Pseudomonadati</taxon>
        <taxon>Bacteroidota</taxon>
        <taxon>Bacteroidia</taxon>
        <taxon>Bacteroidales</taxon>
        <taxon>Prevotellaceae</taxon>
        <taxon>Hoylesella</taxon>
    </lineage>
</organism>
<dbReference type="Pfam" id="PF17827">
    <property type="entry name" value="PrmC_N"/>
    <property type="match status" value="1"/>
</dbReference>
<dbReference type="InterPro" id="IPR004556">
    <property type="entry name" value="HemK-like"/>
</dbReference>
<evidence type="ECO:0000256" key="5">
    <source>
        <dbReference type="ARBA" id="ARBA00048391"/>
    </source>
</evidence>
<evidence type="ECO:0000256" key="2">
    <source>
        <dbReference type="ARBA" id="ARBA00022603"/>
    </source>
</evidence>
<name>A0A2N6Q6V7_9BACT</name>
<dbReference type="Gene3D" id="3.40.50.150">
    <property type="entry name" value="Vaccinia Virus protein VP39"/>
    <property type="match status" value="1"/>
</dbReference>
<evidence type="ECO:0000256" key="3">
    <source>
        <dbReference type="ARBA" id="ARBA00022679"/>
    </source>
</evidence>
<dbReference type="EC" id="2.1.1.297" evidence="1"/>
<evidence type="ECO:0000259" key="7">
    <source>
        <dbReference type="Pfam" id="PF17827"/>
    </source>
</evidence>
<dbReference type="SUPFAM" id="SSF53335">
    <property type="entry name" value="S-adenosyl-L-methionine-dependent methyltransferases"/>
    <property type="match status" value="1"/>
</dbReference>
<dbReference type="Proteomes" id="UP000235661">
    <property type="component" value="Unassembled WGS sequence"/>
</dbReference>
<evidence type="ECO:0000313" key="9">
    <source>
        <dbReference type="Proteomes" id="UP000235661"/>
    </source>
</evidence>
<dbReference type="NCBIfam" id="TIGR03534">
    <property type="entry name" value="RF_mod_PrmC"/>
    <property type="match status" value="1"/>
</dbReference>
<sequence length="290" mass="32797">MKNYQQLWSQLTPFYDETEAKALIRTVLEVRYGMSLTDIICGKVSELSTDERQSLQEIILRLQRFEPVQYILGVKEFGGRTFHVSPGVLIPRDETVELCRWIIDTIQESKLKNPTILDIGTGSGCIAVTLSLEIQHAQVVAWDVSTTAIQVANQNARDLGATVSIVCQDALNAPKDAMKWDIITSNPPYICPHEAEEMEPNVLSYEPKEALFVPENHPLLFYDAIAHYAKTALKPLGKLYFEINPLYRKAVVEMLKNKGFIGVMIRKDAFGKERMVCATAPDKKLMDYKE</sequence>
<dbReference type="GO" id="GO:0102559">
    <property type="term" value="F:peptide chain release factor N(5)-glutamine methyltransferase activity"/>
    <property type="evidence" value="ECO:0007669"/>
    <property type="project" value="UniProtKB-EC"/>
</dbReference>
<dbReference type="NCBIfam" id="TIGR00536">
    <property type="entry name" value="hemK_fam"/>
    <property type="match status" value="1"/>
</dbReference>
<proteinExistence type="predicted"/>
<evidence type="ECO:0000256" key="4">
    <source>
        <dbReference type="ARBA" id="ARBA00022691"/>
    </source>
</evidence>
<dbReference type="PANTHER" id="PTHR18895:SF74">
    <property type="entry name" value="MTRF1L RELEASE FACTOR GLUTAMINE METHYLTRANSFERASE"/>
    <property type="match status" value="1"/>
</dbReference>
<dbReference type="Gene3D" id="1.10.8.10">
    <property type="entry name" value="DNA helicase RuvA subunit, C-terminal domain"/>
    <property type="match status" value="1"/>
</dbReference>
<dbReference type="PANTHER" id="PTHR18895">
    <property type="entry name" value="HEMK METHYLTRANSFERASE"/>
    <property type="match status" value="1"/>
</dbReference>
<evidence type="ECO:0000256" key="1">
    <source>
        <dbReference type="ARBA" id="ARBA00012771"/>
    </source>
</evidence>
<dbReference type="EMBL" id="PNGI01000006">
    <property type="protein sequence ID" value="PMC10672.1"/>
    <property type="molecule type" value="Genomic_DNA"/>
</dbReference>
<dbReference type="CDD" id="cd02440">
    <property type="entry name" value="AdoMet_MTases"/>
    <property type="match status" value="1"/>
</dbReference>
<dbReference type="InterPro" id="IPR019874">
    <property type="entry name" value="RF_methyltr_PrmC"/>
</dbReference>
<protein>
    <recommendedName>
        <fullName evidence="1">peptide chain release factor N(5)-glutamine methyltransferase</fullName>
        <ecNumber evidence="1">2.1.1.297</ecNumber>
    </recommendedName>
</protein>
<dbReference type="Pfam" id="PF05175">
    <property type="entry name" value="MTS"/>
    <property type="match status" value="1"/>
</dbReference>
<dbReference type="InterPro" id="IPR007848">
    <property type="entry name" value="Small_mtfrase_dom"/>
</dbReference>
<comment type="caution">
    <text evidence="8">The sequence shown here is derived from an EMBL/GenBank/DDBJ whole genome shotgun (WGS) entry which is preliminary data.</text>
</comment>
<evidence type="ECO:0000313" key="8">
    <source>
        <dbReference type="EMBL" id="PMC10672.1"/>
    </source>
</evidence>
<keyword evidence="2 8" id="KW-0489">Methyltransferase</keyword>
<feature type="domain" description="Release factor glutamine methyltransferase N-terminal" evidence="7">
    <location>
        <begin position="19"/>
        <end position="73"/>
    </location>
</feature>
<dbReference type="GO" id="GO:0032259">
    <property type="term" value="P:methylation"/>
    <property type="evidence" value="ECO:0007669"/>
    <property type="project" value="UniProtKB-KW"/>
</dbReference>
<accession>A0A2N6Q6V7</accession>
<keyword evidence="3 8" id="KW-0808">Transferase</keyword>
<keyword evidence="4" id="KW-0949">S-adenosyl-L-methionine</keyword>
<evidence type="ECO:0000259" key="6">
    <source>
        <dbReference type="Pfam" id="PF05175"/>
    </source>
</evidence>
<gene>
    <name evidence="8" type="primary">prmC</name>
    <name evidence="8" type="ORF">CJ232_03995</name>
</gene>
<comment type="catalytic activity">
    <reaction evidence="5">
        <text>L-glutaminyl-[peptide chain release factor] + S-adenosyl-L-methionine = N(5)-methyl-L-glutaminyl-[peptide chain release factor] + S-adenosyl-L-homocysteine + H(+)</text>
        <dbReference type="Rhea" id="RHEA:42896"/>
        <dbReference type="Rhea" id="RHEA-COMP:10271"/>
        <dbReference type="Rhea" id="RHEA-COMP:10272"/>
        <dbReference type="ChEBI" id="CHEBI:15378"/>
        <dbReference type="ChEBI" id="CHEBI:30011"/>
        <dbReference type="ChEBI" id="CHEBI:57856"/>
        <dbReference type="ChEBI" id="CHEBI:59789"/>
        <dbReference type="ChEBI" id="CHEBI:61891"/>
        <dbReference type="EC" id="2.1.1.297"/>
    </reaction>
</comment>